<feature type="domain" description="HTH tetR-type" evidence="6">
    <location>
        <begin position="8"/>
        <end position="66"/>
    </location>
</feature>
<evidence type="ECO:0000313" key="7">
    <source>
        <dbReference type="EMBL" id="KHL01052.1"/>
    </source>
</evidence>
<keyword evidence="4" id="KW-0804">Transcription</keyword>
<feature type="DNA-binding region" description="H-T-H motif" evidence="5">
    <location>
        <begin position="29"/>
        <end position="48"/>
    </location>
</feature>
<accession>A0A0B2AGW6</accession>
<evidence type="ECO:0000259" key="6">
    <source>
        <dbReference type="PROSITE" id="PS50977"/>
    </source>
</evidence>
<dbReference type="PRINTS" id="PR00400">
    <property type="entry name" value="TETREPRESSOR"/>
</dbReference>
<keyword evidence="8" id="KW-1185">Reference proteome</keyword>
<evidence type="ECO:0000256" key="1">
    <source>
        <dbReference type="ARBA" id="ARBA00022491"/>
    </source>
</evidence>
<gene>
    <name evidence="7" type="ORF">LK10_18030</name>
</gene>
<protein>
    <submittedName>
        <fullName evidence="7">TetR family transcriptional regulator</fullName>
    </submittedName>
</protein>
<evidence type="ECO:0000256" key="5">
    <source>
        <dbReference type="PROSITE-ProRule" id="PRU00335"/>
    </source>
</evidence>
<keyword evidence="2" id="KW-0805">Transcription regulation</keyword>
<dbReference type="Proteomes" id="UP000030982">
    <property type="component" value="Unassembled WGS sequence"/>
</dbReference>
<dbReference type="GO" id="GO:0000976">
    <property type="term" value="F:transcription cis-regulatory region binding"/>
    <property type="evidence" value="ECO:0007669"/>
    <property type="project" value="TreeGrafter"/>
</dbReference>
<dbReference type="EMBL" id="JTDL01000145">
    <property type="protein sequence ID" value="KHL01052.1"/>
    <property type="molecule type" value="Genomic_DNA"/>
</dbReference>
<dbReference type="SUPFAM" id="SSF48498">
    <property type="entry name" value="Tetracyclin repressor-like, C-terminal domain"/>
    <property type="match status" value="1"/>
</dbReference>
<evidence type="ECO:0000256" key="2">
    <source>
        <dbReference type="ARBA" id="ARBA00023015"/>
    </source>
</evidence>
<dbReference type="Pfam" id="PF02909">
    <property type="entry name" value="TetR_C_1"/>
    <property type="match status" value="1"/>
</dbReference>
<sequence>MARPSEPLITVEAVTDAALELVDESGDFSLPRVAKRIGVTQSSIYHHVKGRDEIVERMRRRVIESTPRSAVDGLPWDDALRTLIRAYRDGFARHPRLAPLLVQQTVQDELVIGLYEDIARTLERAGFSGAEVLAAISTIDSFAIGAALDLAAPDVVWAPPGEGYPTLSRALSHAPAPAQRAEEAFEFGLSVFVEGLRARLGARNTSRNG</sequence>
<dbReference type="PROSITE" id="PS50977">
    <property type="entry name" value="HTH_TETR_2"/>
    <property type="match status" value="1"/>
</dbReference>
<name>A0A0B2AGW6_9MICC</name>
<dbReference type="STRING" id="1338436.LK10_18030"/>
<dbReference type="PANTHER" id="PTHR30055">
    <property type="entry name" value="HTH-TYPE TRANSCRIPTIONAL REGULATOR RUTR"/>
    <property type="match status" value="1"/>
</dbReference>
<dbReference type="InterPro" id="IPR004111">
    <property type="entry name" value="Repressor_TetR_C"/>
</dbReference>
<reference evidence="7 8" key="1">
    <citation type="submission" date="2014-09" db="EMBL/GenBank/DDBJ databases">
        <title>Genome sequence of Sinomonas sp. MUSC 117.</title>
        <authorList>
            <person name="Lee L.-H."/>
        </authorList>
    </citation>
    <scope>NUCLEOTIDE SEQUENCE [LARGE SCALE GENOMIC DNA]</scope>
    <source>
        <strain evidence="7 8">MUSC 117</strain>
    </source>
</reference>
<dbReference type="Gene3D" id="1.10.357.10">
    <property type="entry name" value="Tetracycline Repressor, domain 2"/>
    <property type="match status" value="1"/>
</dbReference>
<dbReference type="GO" id="GO:0003700">
    <property type="term" value="F:DNA-binding transcription factor activity"/>
    <property type="evidence" value="ECO:0007669"/>
    <property type="project" value="TreeGrafter"/>
</dbReference>
<dbReference type="InterPro" id="IPR036271">
    <property type="entry name" value="Tet_transcr_reg_TetR-rel_C_sf"/>
</dbReference>
<dbReference type="RefSeq" id="WP_043126714.1">
    <property type="nucleotide sequence ID" value="NZ_JTDL01000145.1"/>
</dbReference>
<evidence type="ECO:0000256" key="3">
    <source>
        <dbReference type="ARBA" id="ARBA00023125"/>
    </source>
</evidence>
<evidence type="ECO:0000313" key="8">
    <source>
        <dbReference type="Proteomes" id="UP000030982"/>
    </source>
</evidence>
<proteinExistence type="predicted"/>
<dbReference type="SUPFAM" id="SSF46689">
    <property type="entry name" value="Homeodomain-like"/>
    <property type="match status" value="1"/>
</dbReference>
<evidence type="ECO:0000256" key="4">
    <source>
        <dbReference type="ARBA" id="ARBA00023163"/>
    </source>
</evidence>
<dbReference type="PANTHER" id="PTHR30055:SF151">
    <property type="entry name" value="TRANSCRIPTIONAL REGULATORY PROTEIN"/>
    <property type="match status" value="1"/>
</dbReference>
<dbReference type="GO" id="GO:0045892">
    <property type="term" value="P:negative regulation of DNA-templated transcription"/>
    <property type="evidence" value="ECO:0007669"/>
    <property type="project" value="InterPro"/>
</dbReference>
<dbReference type="InterPro" id="IPR001647">
    <property type="entry name" value="HTH_TetR"/>
</dbReference>
<keyword evidence="1" id="KW-0678">Repressor</keyword>
<dbReference type="Pfam" id="PF00440">
    <property type="entry name" value="TetR_N"/>
    <property type="match status" value="1"/>
</dbReference>
<keyword evidence="3 5" id="KW-0238">DNA-binding</keyword>
<dbReference type="InterPro" id="IPR050109">
    <property type="entry name" value="HTH-type_TetR-like_transc_reg"/>
</dbReference>
<dbReference type="InterPro" id="IPR009057">
    <property type="entry name" value="Homeodomain-like_sf"/>
</dbReference>
<dbReference type="GO" id="GO:0046677">
    <property type="term" value="P:response to antibiotic"/>
    <property type="evidence" value="ECO:0007669"/>
    <property type="project" value="InterPro"/>
</dbReference>
<dbReference type="OrthoDB" id="3291296at2"/>
<dbReference type="InterPro" id="IPR003012">
    <property type="entry name" value="Tet_transcr_reg_TetR"/>
</dbReference>
<organism evidence="7 8">
    <name type="scientific">Sinomonas humi</name>
    <dbReference type="NCBI Taxonomy" id="1338436"/>
    <lineage>
        <taxon>Bacteria</taxon>
        <taxon>Bacillati</taxon>
        <taxon>Actinomycetota</taxon>
        <taxon>Actinomycetes</taxon>
        <taxon>Micrococcales</taxon>
        <taxon>Micrococcaceae</taxon>
        <taxon>Sinomonas</taxon>
    </lineage>
</organism>
<comment type="caution">
    <text evidence="7">The sequence shown here is derived from an EMBL/GenBank/DDBJ whole genome shotgun (WGS) entry which is preliminary data.</text>
</comment>
<dbReference type="AlphaFoldDB" id="A0A0B2AGW6"/>